<comment type="subcellular location">
    <subcellularLocation>
        <location evidence="1">Cell membrane</location>
        <topology evidence="1">Multi-pass membrane protein</topology>
    </subcellularLocation>
</comment>
<dbReference type="InterPro" id="IPR037294">
    <property type="entry name" value="ABC_BtuC-like"/>
</dbReference>
<proteinExistence type="inferred from homology"/>
<evidence type="ECO:0000313" key="10">
    <source>
        <dbReference type="Proteomes" id="UP000619761"/>
    </source>
</evidence>
<dbReference type="Pfam" id="PF01032">
    <property type="entry name" value="FecCD"/>
    <property type="match status" value="1"/>
</dbReference>
<dbReference type="RefSeq" id="WP_229837768.1">
    <property type="nucleotide sequence ID" value="NZ_BMYZ01000001.1"/>
</dbReference>
<feature type="transmembrane region" description="Helical" evidence="8">
    <location>
        <begin position="278"/>
        <end position="296"/>
    </location>
</feature>
<organism evidence="9 10">
    <name type="scientific">Cellvibrio zantedeschiae</name>
    <dbReference type="NCBI Taxonomy" id="1237077"/>
    <lineage>
        <taxon>Bacteria</taxon>
        <taxon>Pseudomonadati</taxon>
        <taxon>Pseudomonadota</taxon>
        <taxon>Gammaproteobacteria</taxon>
        <taxon>Cellvibrionales</taxon>
        <taxon>Cellvibrionaceae</taxon>
        <taxon>Cellvibrio</taxon>
    </lineage>
</organism>
<feature type="transmembrane region" description="Helical" evidence="8">
    <location>
        <begin position="189"/>
        <end position="208"/>
    </location>
</feature>
<evidence type="ECO:0000256" key="7">
    <source>
        <dbReference type="ARBA" id="ARBA00023136"/>
    </source>
</evidence>
<gene>
    <name evidence="9" type="ORF">GCM10011613_20070</name>
</gene>
<feature type="transmembrane region" description="Helical" evidence="8">
    <location>
        <begin position="143"/>
        <end position="169"/>
    </location>
</feature>
<dbReference type="PANTHER" id="PTHR30472">
    <property type="entry name" value="FERRIC ENTEROBACTIN TRANSPORT SYSTEM PERMEASE PROTEIN"/>
    <property type="match status" value="1"/>
</dbReference>
<evidence type="ECO:0000256" key="5">
    <source>
        <dbReference type="ARBA" id="ARBA00022692"/>
    </source>
</evidence>
<keyword evidence="10" id="KW-1185">Reference proteome</keyword>
<comment type="similarity">
    <text evidence="2">Belongs to the binding-protein-dependent transport system permease family. FecCD subfamily.</text>
</comment>
<evidence type="ECO:0000256" key="1">
    <source>
        <dbReference type="ARBA" id="ARBA00004651"/>
    </source>
</evidence>
<feature type="transmembrane region" description="Helical" evidence="8">
    <location>
        <begin position="308"/>
        <end position="325"/>
    </location>
</feature>
<dbReference type="PANTHER" id="PTHR30472:SF25">
    <property type="entry name" value="ABC TRANSPORTER PERMEASE PROTEIN MJ0876-RELATED"/>
    <property type="match status" value="1"/>
</dbReference>
<evidence type="ECO:0000256" key="4">
    <source>
        <dbReference type="ARBA" id="ARBA00022475"/>
    </source>
</evidence>
<evidence type="ECO:0000256" key="2">
    <source>
        <dbReference type="ARBA" id="ARBA00007935"/>
    </source>
</evidence>
<dbReference type="Gene3D" id="1.10.3470.10">
    <property type="entry name" value="ABC transporter involved in vitamin B12 uptake, BtuC"/>
    <property type="match status" value="1"/>
</dbReference>
<protein>
    <submittedName>
        <fullName evidence="9">ABC transporter permease</fullName>
    </submittedName>
</protein>
<feature type="transmembrane region" description="Helical" evidence="8">
    <location>
        <begin position="116"/>
        <end position="136"/>
    </location>
</feature>
<dbReference type="Proteomes" id="UP000619761">
    <property type="component" value="Unassembled WGS sequence"/>
</dbReference>
<sequence length="332" mass="34887">MQKNSFPILISLLAFGVVATFIFSLTMGNASISVVQAIKDLLSHTPSLHQTVVWEIRLPRVLLAILVGATLGLAGAAMQGFLRNPLAEPGILGVSSGAAFGAVLVLYFGLATSVWYLLPVAAILGALVALVLVYLLAGFRSSVLSLILAGVAINAIAGAMIGVALNFAPSLFAMQEIVFWLMGSLANRNIHHVYIAAPFIIVGWVLLLSRYRFLNALSLGEETASTLGFSPLRERNLLLAGLALCVGASVAVSGSIGFVGLVVPHLLRPLVGHTPGRLLIASALGGALLVLGADILVRQLDVARELKLGVVTSLVGGPFFLMLILKTRSRWI</sequence>
<dbReference type="SUPFAM" id="SSF81345">
    <property type="entry name" value="ABC transporter involved in vitamin B12 uptake, BtuC"/>
    <property type="match status" value="1"/>
</dbReference>
<comment type="caution">
    <text evidence="9">The sequence shown here is derived from an EMBL/GenBank/DDBJ whole genome shotgun (WGS) entry which is preliminary data.</text>
</comment>
<feature type="transmembrane region" description="Helical" evidence="8">
    <location>
        <begin position="61"/>
        <end position="78"/>
    </location>
</feature>
<accession>A0ABQ3B3A0</accession>
<evidence type="ECO:0000313" key="9">
    <source>
        <dbReference type="EMBL" id="GGY74608.1"/>
    </source>
</evidence>
<reference evidence="10" key="1">
    <citation type="journal article" date="2019" name="Int. J. Syst. Evol. Microbiol.">
        <title>The Global Catalogue of Microorganisms (GCM) 10K type strain sequencing project: providing services to taxonomists for standard genome sequencing and annotation.</title>
        <authorList>
            <consortium name="The Broad Institute Genomics Platform"/>
            <consortium name="The Broad Institute Genome Sequencing Center for Infectious Disease"/>
            <person name="Wu L."/>
            <person name="Ma J."/>
        </authorList>
    </citation>
    <scope>NUCLEOTIDE SEQUENCE [LARGE SCALE GENOMIC DNA]</scope>
    <source>
        <strain evidence="10">KCTC 32239</strain>
    </source>
</reference>
<name>A0ABQ3B3A0_9GAMM</name>
<dbReference type="InterPro" id="IPR000522">
    <property type="entry name" value="ABC_transptr_permease_BtuC"/>
</dbReference>
<dbReference type="EMBL" id="BMYZ01000001">
    <property type="protein sequence ID" value="GGY74608.1"/>
    <property type="molecule type" value="Genomic_DNA"/>
</dbReference>
<keyword evidence="6 8" id="KW-1133">Transmembrane helix</keyword>
<keyword evidence="3" id="KW-0813">Transport</keyword>
<feature type="transmembrane region" description="Helical" evidence="8">
    <location>
        <begin position="90"/>
        <end position="110"/>
    </location>
</feature>
<keyword evidence="7 8" id="KW-0472">Membrane</keyword>
<dbReference type="CDD" id="cd06550">
    <property type="entry name" value="TM_ABC_iron-siderophores_like"/>
    <property type="match status" value="1"/>
</dbReference>
<evidence type="ECO:0000256" key="8">
    <source>
        <dbReference type="SAM" id="Phobius"/>
    </source>
</evidence>
<keyword evidence="5 8" id="KW-0812">Transmembrane</keyword>
<evidence type="ECO:0000256" key="3">
    <source>
        <dbReference type="ARBA" id="ARBA00022448"/>
    </source>
</evidence>
<feature type="transmembrane region" description="Helical" evidence="8">
    <location>
        <begin position="237"/>
        <end position="266"/>
    </location>
</feature>
<keyword evidence="4" id="KW-1003">Cell membrane</keyword>
<evidence type="ECO:0000256" key="6">
    <source>
        <dbReference type="ARBA" id="ARBA00022989"/>
    </source>
</evidence>